<protein>
    <submittedName>
        <fullName evidence="2">Uncharacterized protein</fullName>
    </submittedName>
</protein>
<dbReference type="InterPro" id="IPR021109">
    <property type="entry name" value="Peptidase_aspartic_dom_sf"/>
</dbReference>
<evidence type="ECO:0000313" key="3">
    <source>
        <dbReference type="Proteomes" id="UP000054047"/>
    </source>
</evidence>
<sequence length="344" mass="38779">MTRSLSREGRDRRRDSPHPRAVVGFTEPPNSQPIGTSRSSICVTPFSKPIHSDDGDDTDDEDHTITNHIQATNHLITRFPMKPRKSWSFLSNPRLMVVKALTYNYNRLADQLLTILLDSGSQHSSIRKSTACDLGLKLKNPNDITTLTFGGYKYTETSLHVSITLRDRMYEPIALNLRTREFITTVPANFTPFSNGSTLPVVDANEKSDVDVLIGIDYYWDVVDLNRNQQLPSGFVLSYTKFGPVLSGLRTSTSSYVNTATSFKPSVVENEEHKETDEIVRRLFGLESAGLTEDPSESDESVIQQYYNTVKIIDGLIHVNFPWKSNHPFLPDNKGLALRRLESQ</sequence>
<reference evidence="2 3" key="1">
    <citation type="submission" date="2013-12" db="EMBL/GenBank/DDBJ databases">
        <title>Draft genome of the parsitic nematode Ancylostoma duodenale.</title>
        <authorList>
            <person name="Mitreva M."/>
        </authorList>
    </citation>
    <scope>NUCLEOTIDE SEQUENCE [LARGE SCALE GENOMIC DNA]</scope>
    <source>
        <strain evidence="2 3">Zhejiang</strain>
    </source>
</reference>
<evidence type="ECO:0000256" key="1">
    <source>
        <dbReference type="SAM" id="MobiDB-lite"/>
    </source>
</evidence>
<feature type="compositionally biased region" description="Polar residues" evidence="1">
    <location>
        <begin position="28"/>
        <end position="42"/>
    </location>
</feature>
<keyword evidence="3" id="KW-1185">Reference proteome</keyword>
<dbReference type="EMBL" id="KN727589">
    <property type="protein sequence ID" value="KIH65360.1"/>
    <property type="molecule type" value="Genomic_DNA"/>
</dbReference>
<organism evidence="2 3">
    <name type="scientific">Ancylostoma duodenale</name>
    <dbReference type="NCBI Taxonomy" id="51022"/>
    <lineage>
        <taxon>Eukaryota</taxon>
        <taxon>Metazoa</taxon>
        <taxon>Ecdysozoa</taxon>
        <taxon>Nematoda</taxon>
        <taxon>Chromadorea</taxon>
        <taxon>Rhabditida</taxon>
        <taxon>Rhabditina</taxon>
        <taxon>Rhabditomorpha</taxon>
        <taxon>Strongyloidea</taxon>
        <taxon>Ancylostomatidae</taxon>
        <taxon>Ancylostomatinae</taxon>
        <taxon>Ancylostoma</taxon>
    </lineage>
</organism>
<feature type="region of interest" description="Disordered" evidence="1">
    <location>
        <begin position="1"/>
        <end position="61"/>
    </location>
</feature>
<dbReference type="OrthoDB" id="5870662at2759"/>
<gene>
    <name evidence="2" type="ORF">ANCDUO_04317</name>
</gene>
<dbReference type="Proteomes" id="UP000054047">
    <property type="component" value="Unassembled WGS sequence"/>
</dbReference>
<evidence type="ECO:0000313" key="2">
    <source>
        <dbReference type="EMBL" id="KIH65360.1"/>
    </source>
</evidence>
<accession>A0A0C2GVD9</accession>
<proteinExistence type="predicted"/>
<dbReference type="Gene3D" id="2.40.70.10">
    <property type="entry name" value="Acid Proteases"/>
    <property type="match status" value="1"/>
</dbReference>
<name>A0A0C2GVD9_9BILA</name>
<feature type="compositionally biased region" description="Basic and acidic residues" evidence="1">
    <location>
        <begin position="1"/>
        <end position="18"/>
    </location>
</feature>
<dbReference type="AlphaFoldDB" id="A0A0C2GVD9"/>